<evidence type="ECO:0000313" key="2">
    <source>
        <dbReference type="Proteomes" id="UP000660729"/>
    </source>
</evidence>
<comment type="caution">
    <text evidence="1">The sequence shown here is derived from an EMBL/GenBank/DDBJ whole genome shotgun (WGS) entry which is preliminary data.</text>
</comment>
<dbReference type="AlphaFoldDB" id="A0A8H6VJ68"/>
<gene>
    <name evidence="1" type="ORF">HII31_05064</name>
</gene>
<organism evidence="1 2">
    <name type="scientific">Pseudocercospora fuligena</name>
    <dbReference type="NCBI Taxonomy" id="685502"/>
    <lineage>
        <taxon>Eukaryota</taxon>
        <taxon>Fungi</taxon>
        <taxon>Dikarya</taxon>
        <taxon>Ascomycota</taxon>
        <taxon>Pezizomycotina</taxon>
        <taxon>Dothideomycetes</taxon>
        <taxon>Dothideomycetidae</taxon>
        <taxon>Mycosphaerellales</taxon>
        <taxon>Mycosphaerellaceae</taxon>
        <taxon>Pseudocercospora</taxon>
    </lineage>
</organism>
<proteinExistence type="predicted"/>
<keyword evidence="2" id="KW-1185">Reference proteome</keyword>
<dbReference type="PANTHER" id="PTHR24148">
    <property type="entry name" value="ANKYRIN REPEAT DOMAIN-CONTAINING PROTEIN 39 HOMOLOG-RELATED"/>
    <property type="match status" value="1"/>
</dbReference>
<dbReference type="EMBL" id="JABCIY010000079">
    <property type="protein sequence ID" value="KAF7193600.1"/>
    <property type="molecule type" value="Genomic_DNA"/>
</dbReference>
<dbReference type="OrthoDB" id="194358at2759"/>
<dbReference type="Proteomes" id="UP000660729">
    <property type="component" value="Unassembled WGS sequence"/>
</dbReference>
<sequence>MAHIYEHAKLVTACMGLEAWDGTIASQLQQSWWSDSAQINAMSAHQVQSGLIALLEKKYWSRLWICQELYFARKIYILYGTTALQWAEFYEAYESSDIKLTTYCHMLLHMVNERQLRDSQPHVPSRSSRMASRFFRHRTAVKAPQPTLEELLEFTQEAECADPRDRIYGILKLCEETETITVDYAEDEANLMIRLMKSWHSTRSIVDQLQLLARTLRIDQGTQQSILQAPIRQPSIDTRNEGFRRLSVEWDTRLALTRQSLSGVPKLYSIIDQAPEGHLCAETLLPSTSSTDEIAKFFTTQNSSLTALLTGESAQKLVFSFGLPVAVLCSTARKGDHIVSFGDLMLPPVDASWPSRPVLVLRKDESGRQNEFGLRVIGQGIVLPWAISSARQERDRRTLHIRDVGNELIVGMARFELLDCPTNIDNWMTFNQIPLYNYYEKYRAVGLENIPPERHAQGLASLHSESQGNA</sequence>
<name>A0A8H6VJ68_9PEZI</name>
<protein>
    <recommendedName>
        <fullName evidence="3">Heterokaryon incompatibility domain-containing protein</fullName>
    </recommendedName>
</protein>
<evidence type="ECO:0008006" key="3">
    <source>
        <dbReference type="Google" id="ProtNLM"/>
    </source>
</evidence>
<evidence type="ECO:0000313" key="1">
    <source>
        <dbReference type="EMBL" id="KAF7193600.1"/>
    </source>
</evidence>
<dbReference type="InterPro" id="IPR052895">
    <property type="entry name" value="HetReg/Transcr_Mod"/>
</dbReference>
<dbReference type="PANTHER" id="PTHR24148:SF73">
    <property type="entry name" value="HET DOMAIN PROTEIN (AFU_ORTHOLOGUE AFUA_8G01020)"/>
    <property type="match status" value="1"/>
</dbReference>
<reference evidence="1" key="1">
    <citation type="submission" date="2020-04" db="EMBL/GenBank/DDBJ databases">
        <title>Draft genome resource of the tomato pathogen Pseudocercospora fuligena.</title>
        <authorList>
            <person name="Zaccaron A."/>
        </authorList>
    </citation>
    <scope>NUCLEOTIDE SEQUENCE</scope>
    <source>
        <strain evidence="1">PF001</strain>
    </source>
</reference>
<accession>A0A8H6VJ68</accession>